<protein>
    <submittedName>
        <fullName evidence="1">Uncharacterized protein</fullName>
    </submittedName>
</protein>
<sequence length="31" mass="3615">MQQDPTLMEQPFLLHLEEPMEKLLGASCTRK</sequence>
<dbReference type="EMBL" id="GBRH01202541">
    <property type="protein sequence ID" value="JAD95354.1"/>
    <property type="molecule type" value="Transcribed_RNA"/>
</dbReference>
<proteinExistence type="predicted"/>
<reference evidence="1" key="2">
    <citation type="journal article" date="2015" name="Data Brief">
        <title>Shoot transcriptome of the giant reed, Arundo donax.</title>
        <authorList>
            <person name="Barrero R.A."/>
            <person name="Guerrero F.D."/>
            <person name="Moolhuijzen P."/>
            <person name="Goolsby J.A."/>
            <person name="Tidwell J."/>
            <person name="Bellgard S.E."/>
            <person name="Bellgard M.I."/>
        </authorList>
    </citation>
    <scope>NUCLEOTIDE SEQUENCE</scope>
    <source>
        <tissue evidence="1">Shoot tissue taken approximately 20 cm above the soil surface</tissue>
    </source>
</reference>
<evidence type="ECO:0000313" key="1">
    <source>
        <dbReference type="EMBL" id="JAD95354.1"/>
    </source>
</evidence>
<accession>A0A0A9E3I5</accession>
<dbReference type="AlphaFoldDB" id="A0A0A9E3I5"/>
<organism evidence="1">
    <name type="scientific">Arundo donax</name>
    <name type="common">Giant reed</name>
    <name type="synonym">Donax arundinaceus</name>
    <dbReference type="NCBI Taxonomy" id="35708"/>
    <lineage>
        <taxon>Eukaryota</taxon>
        <taxon>Viridiplantae</taxon>
        <taxon>Streptophyta</taxon>
        <taxon>Embryophyta</taxon>
        <taxon>Tracheophyta</taxon>
        <taxon>Spermatophyta</taxon>
        <taxon>Magnoliopsida</taxon>
        <taxon>Liliopsida</taxon>
        <taxon>Poales</taxon>
        <taxon>Poaceae</taxon>
        <taxon>PACMAD clade</taxon>
        <taxon>Arundinoideae</taxon>
        <taxon>Arundineae</taxon>
        <taxon>Arundo</taxon>
    </lineage>
</organism>
<name>A0A0A9E3I5_ARUDO</name>
<reference evidence="1" key="1">
    <citation type="submission" date="2014-09" db="EMBL/GenBank/DDBJ databases">
        <authorList>
            <person name="Magalhaes I.L.F."/>
            <person name="Oliveira U."/>
            <person name="Santos F.R."/>
            <person name="Vidigal T.H.D.A."/>
            <person name="Brescovit A.D."/>
            <person name="Santos A.J."/>
        </authorList>
    </citation>
    <scope>NUCLEOTIDE SEQUENCE</scope>
    <source>
        <tissue evidence="1">Shoot tissue taken approximately 20 cm above the soil surface</tissue>
    </source>
</reference>